<reference evidence="2 3" key="1">
    <citation type="submission" date="2019-07" db="EMBL/GenBank/DDBJ databases">
        <authorList>
            <person name="Brisse S."/>
            <person name="Rodrigues C."/>
            <person name="Thorpe H."/>
        </authorList>
    </citation>
    <scope>NUCLEOTIDE SEQUENCE [LARGE SCALE GENOMIC DNA]</scope>
    <source>
        <strain evidence="2">SB6410</strain>
    </source>
</reference>
<sequence>MADLTLSNLLTPPTSADPVWFRSRGRHFERVLNQFLLNEKMDPHMSMRPKGEEIDGSFVLDDRYFLLEAKWHKDPIPASDLYAFKGKVDGKLIGTIGVFFSMSDYSTEAVDALLKGKELNIILFGHNDLLSIENRMITMREALKKKLRFAATYGQPYYSIESYLSNIIKSTKLEKDQNSKRAWSIIVEGEEDVSTIKELLSRFEINSGFTIFPAGGQLSVPSLSAHLLNTGNTNVAAIVTPIKNSKVQSMQIAELKSLEVEIITLPATLEDWLDNYVTTEYHNATFMLSSRKGKMARRYARNANLEQLLSDNLSFNTLINKLKNNQI</sequence>
<evidence type="ECO:0000259" key="1">
    <source>
        <dbReference type="Pfam" id="PF04471"/>
    </source>
</evidence>
<name>A0A9Q9S9E2_9ENTR</name>
<dbReference type="Proteomes" id="UP000318567">
    <property type="component" value="Unassembled WGS sequence"/>
</dbReference>
<dbReference type="Pfam" id="PF04471">
    <property type="entry name" value="Mrr_cat"/>
    <property type="match status" value="1"/>
</dbReference>
<dbReference type="GO" id="GO:0003677">
    <property type="term" value="F:DNA binding"/>
    <property type="evidence" value="ECO:0007669"/>
    <property type="project" value="InterPro"/>
</dbReference>
<protein>
    <recommendedName>
        <fullName evidence="1">Restriction endonuclease type IV Mrr domain-containing protein</fullName>
    </recommendedName>
</protein>
<evidence type="ECO:0000313" key="3">
    <source>
        <dbReference type="Proteomes" id="UP000318567"/>
    </source>
</evidence>
<dbReference type="InterPro" id="IPR007560">
    <property type="entry name" value="Restrct_endonuc_IV_Mrr"/>
</dbReference>
<dbReference type="GO" id="GO:0004519">
    <property type="term" value="F:endonuclease activity"/>
    <property type="evidence" value="ECO:0007669"/>
    <property type="project" value="InterPro"/>
</dbReference>
<dbReference type="SUPFAM" id="SSF52980">
    <property type="entry name" value="Restriction endonuclease-like"/>
    <property type="match status" value="1"/>
</dbReference>
<dbReference type="AlphaFoldDB" id="A0A9Q9S9E2"/>
<evidence type="ECO:0000313" key="2">
    <source>
        <dbReference type="EMBL" id="VUS62386.1"/>
    </source>
</evidence>
<proteinExistence type="predicted"/>
<dbReference type="EMBL" id="CABGGO010000025">
    <property type="protein sequence ID" value="VUS62386.1"/>
    <property type="molecule type" value="Genomic_DNA"/>
</dbReference>
<dbReference type="GO" id="GO:0009307">
    <property type="term" value="P:DNA restriction-modification system"/>
    <property type="evidence" value="ECO:0007669"/>
    <property type="project" value="InterPro"/>
</dbReference>
<gene>
    <name evidence="2" type="ORF">SB6410_02468</name>
</gene>
<feature type="domain" description="Restriction endonuclease type IV Mrr" evidence="1">
    <location>
        <begin position="25"/>
        <end position="130"/>
    </location>
</feature>
<comment type="caution">
    <text evidence="2">The sequence shown here is derived from an EMBL/GenBank/DDBJ whole genome shotgun (WGS) entry which is preliminary data.</text>
</comment>
<dbReference type="RefSeq" id="WP_142445679.1">
    <property type="nucleotide sequence ID" value="NZ_CABGGO010000025.1"/>
</dbReference>
<organism evidence="2 3">
    <name type="scientific">Klebsiella pasteurii</name>
    <dbReference type="NCBI Taxonomy" id="2587529"/>
    <lineage>
        <taxon>Bacteria</taxon>
        <taxon>Pseudomonadati</taxon>
        <taxon>Pseudomonadota</taxon>
        <taxon>Gammaproteobacteria</taxon>
        <taxon>Enterobacterales</taxon>
        <taxon>Enterobacteriaceae</taxon>
        <taxon>Klebsiella/Raoultella group</taxon>
        <taxon>Klebsiella</taxon>
    </lineage>
</organism>
<dbReference type="InterPro" id="IPR011335">
    <property type="entry name" value="Restrct_endonuc-II-like"/>
</dbReference>
<accession>A0A9Q9S9E2</accession>